<evidence type="ECO:0000256" key="5">
    <source>
        <dbReference type="ARBA" id="ARBA00023002"/>
    </source>
</evidence>
<evidence type="ECO:0000256" key="8">
    <source>
        <dbReference type="PIRSR" id="PIRSR602401-1"/>
    </source>
</evidence>
<dbReference type="GO" id="GO:0016705">
    <property type="term" value="F:oxidoreductase activity, acting on paired donors, with incorporation or reduction of molecular oxygen"/>
    <property type="evidence" value="ECO:0007669"/>
    <property type="project" value="InterPro"/>
</dbReference>
<protein>
    <recommendedName>
        <fullName evidence="11">Pisatin demethylase</fullName>
    </recommendedName>
</protein>
<dbReference type="EMBL" id="JAPDHF010000008">
    <property type="protein sequence ID" value="KAJ4014196.1"/>
    <property type="molecule type" value="Genomic_DNA"/>
</dbReference>
<dbReference type="InterPro" id="IPR001128">
    <property type="entry name" value="Cyt_P450"/>
</dbReference>
<keyword evidence="5" id="KW-0560">Oxidoreductase</keyword>
<dbReference type="InterPro" id="IPR050121">
    <property type="entry name" value="Cytochrome_P450_monoxygenase"/>
</dbReference>
<comment type="caution">
    <text evidence="9">The sequence shown here is derived from an EMBL/GenBank/DDBJ whole genome shotgun (WGS) entry which is preliminary data.</text>
</comment>
<evidence type="ECO:0008006" key="11">
    <source>
        <dbReference type="Google" id="ProtNLM"/>
    </source>
</evidence>
<keyword evidence="6 8" id="KW-0408">Iron</keyword>
<evidence type="ECO:0000256" key="3">
    <source>
        <dbReference type="ARBA" id="ARBA00022617"/>
    </source>
</evidence>
<evidence type="ECO:0000313" key="10">
    <source>
        <dbReference type="Proteomes" id="UP001152130"/>
    </source>
</evidence>
<dbReference type="AlphaFoldDB" id="A0A9W8PSD0"/>
<dbReference type="Gene3D" id="1.10.630.10">
    <property type="entry name" value="Cytochrome P450"/>
    <property type="match status" value="1"/>
</dbReference>
<dbReference type="InterPro" id="IPR002401">
    <property type="entry name" value="Cyt_P450_E_grp-I"/>
</dbReference>
<keyword evidence="10" id="KW-1185">Reference proteome</keyword>
<evidence type="ECO:0000256" key="7">
    <source>
        <dbReference type="ARBA" id="ARBA00023033"/>
    </source>
</evidence>
<gene>
    <name evidence="9" type="ORF">NW766_006448</name>
</gene>
<name>A0A9W8PSD0_9HYPO</name>
<feature type="binding site" description="axial binding residue" evidence="8">
    <location>
        <position position="156"/>
    </location>
    <ligand>
        <name>heme</name>
        <dbReference type="ChEBI" id="CHEBI:30413"/>
    </ligand>
    <ligandPart>
        <name>Fe</name>
        <dbReference type="ChEBI" id="CHEBI:18248"/>
    </ligandPart>
</feature>
<organism evidence="9 10">
    <name type="scientific">Fusarium irregulare</name>
    <dbReference type="NCBI Taxonomy" id="2494466"/>
    <lineage>
        <taxon>Eukaryota</taxon>
        <taxon>Fungi</taxon>
        <taxon>Dikarya</taxon>
        <taxon>Ascomycota</taxon>
        <taxon>Pezizomycotina</taxon>
        <taxon>Sordariomycetes</taxon>
        <taxon>Hypocreomycetidae</taxon>
        <taxon>Hypocreales</taxon>
        <taxon>Nectriaceae</taxon>
        <taxon>Fusarium</taxon>
        <taxon>Fusarium incarnatum-equiseti species complex</taxon>
    </lineage>
</organism>
<dbReference type="Proteomes" id="UP001152130">
    <property type="component" value="Unassembled WGS sequence"/>
</dbReference>
<evidence type="ECO:0000256" key="6">
    <source>
        <dbReference type="ARBA" id="ARBA00023004"/>
    </source>
</evidence>
<dbReference type="InterPro" id="IPR036396">
    <property type="entry name" value="Cyt_P450_sf"/>
</dbReference>
<comment type="cofactor">
    <cofactor evidence="1 8">
        <name>heme</name>
        <dbReference type="ChEBI" id="CHEBI:30413"/>
    </cofactor>
</comment>
<reference evidence="9" key="1">
    <citation type="submission" date="2022-10" db="EMBL/GenBank/DDBJ databases">
        <title>Fusarium specimens isolated from Avocado Roots.</title>
        <authorList>
            <person name="Stajich J."/>
            <person name="Roper C."/>
            <person name="Heimlech-Rivalta G."/>
        </authorList>
    </citation>
    <scope>NUCLEOTIDE SEQUENCE</scope>
    <source>
        <strain evidence="9">CF00143</strain>
    </source>
</reference>
<proteinExistence type="inferred from homology"/>
<evidence type="ECO:0000256" key="2">
    <source>
        <dbReference type="ARBA" id="ARBA00010617"/>
    </source>
</evidence>
<keyword evidence="4 8" id="KW-0479">Metal-binding</keyword>
<accession>A0A9W8PSD0</accession>
<dbReference type="GO" id="GO:0005506">
    <property type="term" value="F:iron ion binding"/>
    <property type="evidence" value="ECO:0007669"/>
    <property type="project" value="InterPro"/>
</dbReference>
<dbReference type="Pfam" id="PF00067">
    <property type="entry name" value="p450"/>
    <property type="match status" value="1"/>
</dbReference>
<keyword evidence="3 8" id="KW-0349">Heme</keyword>
<evidence type="ECO:0000256" key="4">
    <source>
        <dbReference type="ARBA" id="ARBA00022723"/>
    </source>
</evidence>
<dbReference type="PANTHER" id="PTHR24305">
    <property type="entry name" value="CYTOCHROME P450"/>
    <property type="match status" value="1"/>
</dbReference>
<dbReference type="GO" id="GO:0020037">
    <property type="term" value="F:heme binding"/>
    <property type="evidence" value="ECO:0007669"/>
    <property type="project" value="InterPro"/>
</dbReference>
<evidence type="ECO:0000256" key="1">
    <source>
        <dbReference type="ARBA" id="ARBA00001971"/>
    </source>
</evidence>
<dbReference type="GO" id="GO:0004497">
    <property type="term" value="F:monooxygenase activity"/>
    <property type="evidence" value="ECO:0007669"/>
    <property type="project" value="UniProtKB-KW"/>
</dbReference>
<evidence type="ECO:0000313" key="9">
    <source>
        <dbReference type="EMBL" id="KAJ4014196.1"/>
    </source>
</evidence>
<dbReference type="PRINTS" id="PR00385">
    <property type="entry name" value="P450"/>
</dbReference>
<comment type="similarity">
    <text evidence="2">Belongs to the cytochrome P450 family.</text>
</comment>
<dbReference type="PRINTS" id="PR00463">
    <property type="entry name" value="EP450I"/>
</dbReference>
<dbReference type="SUPFAM" id="SSF48264">
    <property type="entry name" value="Cytochrome P450"/>
    <property type="match status" value="1"/>
</dbReference>
<dbReference type="PANTHER" id="PTHR24305:SF77">
    <property type="entry name" value="CYTOCHROME P450 MONOOXYGENASE"/>
    <property type="match status" value="1"/>
</dbReference>
<sequence length="212" mass="23656">MSEALFMFIAGSDTTASAIRVTMLYVMSTPRVYQKLKDEIRTAIREGRASNPITAAESRELPYLQAVIYEGLRMRPVTTGQQAKQVPPGGDTVNGVFIPGGTSIAVNFSAILASKKFFGPDADVFRPERFIGLSGPDLAEMRRNVEMNFGNGRWMCAGKPLAFMELQKVYFELLRAFDFQLLEPLRPMTSESYALFRDYGLKVRVTAAEDMD</sequence>
<keyword evidence="7" id="KW-0503">Monooxygenase</keyword>